<protein>
    <recommendedName>
        <fullName evidence="3">Flo11 domain-containing protein</fullName>
    </recommendedName>
</protein>
<feature type="compositionally biased region" description="Low complexity" evidence="1">
    <location>
        <begin position="539"/>
        <end position="580"/>
    </location>
</feature>
<feature type="compositionally biased region" description="Polar residues" evidence="1">
    <location>
        <begin position="407"/>
        <end position="425"/>
    </location>
</feature>
<name>J7RSG6_HUIN7</name>
<evidence type="ECO:0000256" key="2">
    <source>
        <dbReference type="SAM" id="SignalP"/>
    </source>
</evidence>
<gene>
    <name evidence="4" type="primary">KNAG0M00100</name>
    <name evidence="4" type="ordered locus">KNAG_0M00100</name>
</gene>
<feature type="signal peptide" evidence="2">
    <location>
        <begin position="1"/>
        <end position="28"/>
    </location>
</feature>
<evidence type="ECO:0000313" key="5">
    <source>
        <dbReference type="Proteomes" id="UP000006310"/>
    </source>
</evidence>
<reference evidence="4 5" key="1">
    <citation type="journal article" date="2011" name="Proc. Natl. Acad. Sci. U.S.A.">
        <title>Evolutionary erosion of yeast sex chromosomes by mating-type switching accidents.</title>
        <authorList>
            <person name="Gordon J.L."/>
            <person name="Armisen D."/>
            <person name="Proux-Wera E."/>
            <person name="Oheigeartaigh S.S."/>
            <person name="Byrne K.P."/>
            <person name="Wolfe K.H."/>
        </authorList>
    </citation>
    <scope>NUCLEOTIDE SEQUENCE [LARGE SCALE GENOMIC DNA]</scope>
    <source>
        <strain evidence="5">ATCC MYA-139 / BCRC 22969 / CBS 8797 / CCRC 22969 / KCTC 17520 / NBRC 10181 / NCYC 3082</strain>
    </source>
</reference>
<dbReference type="SMART" id="SM01213">
    <property type="entry name" value="Flo11"/>
    <property type="match status" value="1"/>
</dbReference>
<feature type="compositionally biased region" description="Low complexity" evidence="1">
    <location>
        <begin position="317"/>
        <end position="327"/>
    </location>
</feature>
<feature type="region of interest" description="Disordered" evidence="1">
    <location>
        <begin position="643"/>
        <end position="670"/>
    </location>
</feature>
<dbReference type="STRING" id="1071383.J7RSG6"/>
<dbReference type="RefSeq" id="XP_022467107.1">
    <property type="nucleotide sequence ID" value="XM_022610853.1"/>
</dbReference>
<dbReference type="AlphaFoldDB" id="J7RSG6"/>
<dbReference type="Pfam" id="PF10182">
    <property type="entry name" value="Flo11"/>
    <property type="match status" value="1"/>
</dbReference>
<reference evidence="5" key="2">
    <citation type="submission" date="2012-08" db="EMBL/GenBank/DDBJ databases">
        <title>Genome sequence of Kazachstania naganishii.</title>
        <authorList>
            <person name="Gordon J.L."/>
            <person name="Armisen D."/>
            <person name="Proux-Wera E."/>
            <person name="OhEigeartaigh S.S."/>
            <person name="Byrne K.P."/>
            <person name="Wolfe K.H."/>
        </authorList>
    </citation>
    <scope>NUCLEOTIDE SEQUENCE [LARGE SCALE GENOMIC DNA]</scope>
    <source>
        <strain evidence="5">ATCC MYA-139 / BCRC 22969 / CBS 8797 / CCRC 22969 / KCTC 17520 / NBRC 10181 / NCYC 3082</strain>
    </source>
</reference>
<sequence length="731" mass="77531">MRMTEGKSAYLLFFRIILVLKLVALSEAAKTCGSVSNGCSNLDFNWSFKNQKIMKYTMDVTSVSFAEGSENTYNVKIRVVGEQQIDLKYLWSLKIFGVFGPQSTIQLHGKNEGVSGLITNPTDFKAEFQVYGKTSPTDECKVWLPSFQVNYEYLQGDAAQYSGDWKWGTSTFDLSVGCDNYDNQGHSQTNFPSVFWSKECGKNCGATAQSSSLSLFSSILSGLSYSQRKGSATGITSLPNDISTSYNIVTSSDVQSDDTIMTSNTVTNTESASTETHFSSSTNLSITNRGSRVGSRTLTTSKIATSSNTRSKYNPISSSTVHDSSSSPGTDSNKPATVSSYNSDKAKNTSVYDSTSHKTGSSSALNSGKTHSASRSTLSAGVSSTLHSGNADPSSGYALSTAVVSSTLHSGNADPSSGYASSTTGSPSTMETSDSSSSVRSFSNISRSATTRYWSKVRPSSLTSESCSDPLPPSSSSMSATFRSTMDPVFTSLATSLSTLIQPWTPSYPVSPSSLSSDMIVSSEGSEMFPPSSSNKVAPPMTTSKLPPPSSSTVSVTIRTTTGPVFPPSETSLSTSETTSYPPPPASSNDVVPLETSNEPISIRPTDTVAATANSRHIIPSAGSEDRNDSALRSTLVTSRLIESPTFAPPIPATASQKTQKTPSTSENSDLKFETTLHPVTTVTPVVESDSRGYTRGETSTHNVYTFAGIANSVNPAILGSIFMNLLLVLL</sequence>
<dbReference type="eggNOG" id="ENOG502SATR">
    <property type="taxonomic scope" value="Eukaryota"/>
</dbReference>
<feature type="compositionally biased region" description="Polar residues" evidence="1">
    <location>
        <begin position="654"/>
        <end position="668"/>
    </location>
</feature>
<evidence type="ECO:0000259" key="3">
    <source>
        <dbReference type="PROSITE" id="PS51824"/>
    </source>
</evidence>
<dbReference type="OMA" id="QAPMSNN"/>
<dbReference type="HOGENOM" id="CLU_379002_0_0_1"/>
<feature type="compositionally biased region" description="Low complexity" evidence="1">
    <location>
        <begin position="464"/>
        <end position="480"/>
    </location>
</feature>
<dbReference type="InterPro" id="IPR018789">
    <property type="entry name" value="Flo11"/>
</dbReference>
<keyword evidence="5" id="KW-1185">Reference proteome</keyword>
<feature type="chain" id="PRO_5003796365" description="Flo11 domain-containing protein" evidence="2">
    <location>
        <begin position="29"/>
        <end position="731"/>
    </location>
</feature>
<feature type="region of interest" description="Disordered" evidence="1">
    <location>
        <begin position="522"/>
        <end position="594"/>
    </location>
</feature>
<accession>J7RSG6</accession>
<feature type="region of interest" description="Disordered" evidence="1">
    <location>
        <begin position="459"/>
        <end position="480"/>
    </location>
</feature>
<feature type="compositionally biased region" description="Polar residues" evidence="1">
    <location>
        <begin position="328"/>
        <end position="393"/>
    </location>
</feature>
<dbReference type="GeneID" id="34528643"/>
<organism evidence="4 5">
    <name type="scientific">Huiozyma naganishii (strain ATCC MYA-139 / BCRC 22969 / CBS 8797 / KCTC 17520 / NBRC 10181 / NCYC 3082 / Yp74L-3)</name>
    <name type="common">Yeast</name>
    <name type="synonym">Kazachstania naganishii</name>
    <dbReference type="NCBI Taxonomy" id="1071383"/>
    <lineage>
        <taxon>Eukaryota</taxon>
        <taxon>Fungi</taxon>
        <taxon>Dikarya</taxon>
        <taxon>Ascomycota</taxon>
        <taxon>Saccharomycotina</taxon>
        <taxon>Saccharomycetes</taxon>
        <taxon>Saccharomycetales</taxon>
        <taxon>Saccharomycetaceae</taxon>
        <taxon>Huiozyma</taxon>
    </lineage>
</organism>
<feature type="compositionally biased region" description="Low complexity" evidence="1">
    <location>
        <begin position="426"/>
        <end position="442"/>
    </location>
</feature>
<dbReference type="EMBL" id="HE978326">
    <property type="protein sequence ID" value="CCK72863.1"/>
    <property type="molecule type" value="Genomic_DNA"/>
</dbReference>
<proteinExistence type="predicted"/>
<keyword evidence="2" id="KW-0732">Signal</keyword>
<dbReference type="KEGG" id="kng:KNAG_0M00100"/>
<feature type="region of interest" description="Disordered" evidence="1">
    <location>
        <begin position="407"/>
        <end position="442"/>
    </location>
</feature>
<dbReference type="Proteomes" id="UP000006310">
    <property type="component" value="Chromosome 13"/>
</dbReference>
<dbReference type="OrthoDB" id="4070545at2759"/>
<evidence type="ECO:0000256" key="1">
    <source>
        <dbReference type="SAM" id="MobiDB-lite"/>
    </source>
</evidence>
<evidence type="ECO:0000313" key="4">
    <source>
        <dbReference type="EMBL" id="CCK72863.1"/>
    </source>
</evidence>
<feature type="domain" description="Flo11" evidence="3">
    <location>
        <begin position="26"/>
        <end position="206"/>
    </location>
</feature>
<dbReference type="PROSITE" id="PS51824">
    <property type="entry name" value="FLO11"/>
    <property type="match status" value="1"/>
</dbReference>
<feature type="region of interest" description="Disordered" evidence="1">
    <location>
        <begin position="266"/>
        <end position="393"/>
    </location>
</feature>
<feature type="compositionally biased region" description="Polar residues" evidence="1">
    <location>
        <begin position="266"/>
        <end position="316"/>
    </location>
</feature>